<dbReference type="AlphaFoldDB" id="A0AAD6QWS1"/>
<proteinExistence type="predicted"/>
<reference evidence="1" key="1">
    <citation type="journal article" date="2023" name="Mol. Ecol. Resour.">
        <title>Chromosome-level genome assembly of a triploid poplar Populus alba 'Berolinensis'.</title>
        <authorList>
            <person name="Chen S."/>
            <person name="Yu Y."/>
            <person name="Wang X."/>
            <person name="Wang S."/>
            <person name="Zhang T."/>
            <person name="Zhou Y."/>
            <person name="He R."/>
            <person name="Meng N."/>
            <person name="Wang Y."/>
            <person name="Liu W."/>
            <person name="Liu Z."/>
            <person name="Liu J."/>
            <person name="Guo Q."/>
            <person name="Huang H."/>
            <person name="Sederoff R.R."/>
            <person name="Wang G."/>
            <person name="Qu G."/>
            <person name="Chen S."/>
        </authorList>
    </citation>
    <scope>NUCLEOTIDE SEQUENCE</scope>
    <source>
        <strain evidence="1">SC-2020</strain>
    </source>
</reference>
<protein>
    <submittedName>
        <fullName evidence="1">Uncharacterized protein</fullName>
    </submittedName>
</protein>
<comment type="caution">
    <text evidence="1">The sequence shown here is derived from an EMBL/GenBank/DDBJ whole genome shotgun (WGS) entry which is preliminary data.</text>
</comment>
<dbReference type="EMBL" id="JAQIZT010000005">
    <property type="protein sequence ID" value="KAJ6998007.1"/>
    <property type="molecule type" value="Genomic_DNA"/>
</dbReference>
<gene>
    <name evidence="1" type="ORF">NC653_014272</name>
</gene>
<sequence length="23" mass="2539">MARASNMMPSYLLLAIEAPCWIG</sequence>
<name>A0AAD6QWS1_9ROSI</name>
<evidence type="ECO:0000313" key="2">
    <source>
        <dbReference type="Proteomes" id="UP001164929"/>
    </source>
</evidence>
<organism evidence="1 2">
    <name type="scientific">Populus alba x Populus x berolinensis</name>
    <dbReference type="NCBI Taxonomy" id="444605"/>
    <lineage>
        <taxon>Eukaryota</taxon>
        <taxon>Viridiplantae</taxon>
        <taxon>Streptophyta</taxon>
        <taxon>Embryophyta</taxon>
        <taxon>Tracheophyta</taxon>
        <taxon>Spermatophyta</taxon>
        <taxon>Magnoliopsida</taxon>
        <taxon>eudicotyledons</taxon>
        <taxon>Gunneridae</taxon>
        <taxon>Pentapetalae</taxon>
        <taxon>rosids</taxon>
        <taxon>fabids</taxon>
        <taxon>Malpighiales</taxon>
        <taxon>Salicaceae</taxon>
        <taxon>Saliceae</taxon>
        <taxon>Populus</taxon>
    </lineage>
</organism>
<dbReference type="Proteomes" id="UP001164929">
    <property type="component" value="Chromosome 5"/>
</dbReference>
<keyword evidence="2" id="KW-1185">Reference proteome</keyword>
<accession>A0AAD6QWS1</accession>
<evidence type="ECO:0000313" key="1">
    <source>
        <dbReference type="EMBL" id="KAJ6998007.1"/>
    </source>
</evidence>